<sequence length="110" mass="12454">MNYLTILNIFANCCEHKNAPLDDPLQLQLPKDVQVEMRQNNASSSRTFKKQKLLAVESDGQATEENTQGCLGTNFARDTTILLGTLRWSRLEAMQATATPRSPLNFVWKR</sequence>
<evidence type="ECO:0000313" key="1">
    <source>
        <dbReference type="EMBL" id="KAJ9658737.1"/>
    </source>
</evidence>
<accession>A0ACC3ABI9</accession>
<organism evidence="1 2">
    <name type="scientific">Neophaeococcomyces mojaviensis</name>
    <dbReference type="NCBI Taxonomy" id="3383035"/>
    <lineage>
        <taxon>Eukaryota</taxon>
        <taxon>Fungi</taxon>
        <taxon>Dikarya</taxon>
        <taxon>Ascomycota</taxon>
        <taxon>Pezizomycotina</taxon>
        <taxon>Eurotiomycetes</taxon>
        <taxon>Chaetothyriomycetidae</taxon>
        <taxon>Chaetothyriales</taxon>
        <taxon>Chaetothyriales incertae sedis</taxon>
        <taxon>Neophaeococcomyces</taxon>
    </lineage>
</organism>
<keyword evidence="2" id="KW-1185">Reference proteome</keyword>
<proteinExistence type="predicted"/>
<comment type="caution">
    <text evidence="1">The sequence shown here is derived from an EMBL/GenBank/DDBJ whole genome shotgun (WGS) entry which is preliminary data.</text>
</comment>
<name>A0ACC3ABI9_9EURO</name>
<protein>
    <submittedName>
        <fullName evidence="1">Uncharacterized protein</fullName>
    </submittedName>
</protein>
<gene>
    <name evidence="1" type="ORF">H2198_003483</name>
</gene>
<dbReference type="Proteomes" id="UP001172386">
    <property type="component" value="Unassembled WGS sequence"/>
</dbReference>
<dbReference type="EMBL" id="JAPDRQ010000047">
    <property type="protein sequence ID" value="KAJ9658737.1"/>
    <property type="molecule type" value="Genomic_DNA"/>
</dbReference>
<reference evidence="1" key="1">
    <citation type="submission" date="2022-10" db="EMBL/GenBank/DDBJ databases">
        <title>Culturing micro-colonial fungi from biological soil crusts in the Mojave desert and describing Neophaeococcomyces mojavensis, and introducing the new genera and species Taxawa tesnikishii.</title>
        <authorList>
            <person name="Kurbessoian T."/>
            <person name="Stajich J.E."/>
        </authorList>
    </citation>
    <scope>NUCLEOTIDE SEQUENCE</scope>
    <source>
        <strain evidence="1">JES_112</strain>
    </source>
</reference>
<evidence type="ECO:0000313" key="2">
    <source>
        <dbReference type="Proteomes" id="UP001172386"/>
    </source>
</evidence>